<protein>
    <submittedName>
        <fullName evidence="2">Uncharacterized protein</fullName>
    </submittedName>
</protein>
<evidence type="ECO:0000256" key="1">
    <source>
        <dbReference type="SAM" id="SignalP"/>
    </source>
</evidence>
<keyword evidence="3" id="KW-1185">Reference proteome</keyword>
<sequence>MPNHHLLAKLGVSAVLAAAALGVSAGSATAHTPFHVTPTQEPLTISPDPLGCLLSTGSSAFCIG</sequence>
<feature type="signal peptide" evidence="1">
    <location>
        <begin position="1"/>
        <end position="30"/>
    </location>
</feature>
<evidence type="ECO:0000313" key="2">
    <source>
        <dbReference type="EMBL" id="MFF3570194.1"/>
    </source>
</evidence>
<comment type="caution">
    <text evidence="2">The sequence shown here is derived from an EMBL/GenBank/DDBJ whole genome shotgun (WGS) entry which is preliminary data.</text>
</comment>
<organism evidence="2 3">
    <name type="scientific">Nocardia jiangxiensis</name>
    <dbReference type="NCBI Taxonomy" id="282685"/>
    <lineage>
        <taxon>Bacteria</taxon>
        <taxon>Bacillati</taxon>
        <taxon>Actinomycetota</taxon>
        <taxon>Actinomycetes</taxon>
        <taxon>Mycobacteriales</taxon>
        <taxon>Nocardiaceae</taxon>
        <taxon>Nocardia</taxon>
    </lineage>
</organism>
<dbReference type="EMBL" id="JBIAQY010000006">
    <property type="protein sequence ID" value="MFF3570194.1"/>
    <property type="molecule type" value="Genomic_DNA"/>
</dbReference>
<proteinExistence type="predicted"/>
<feature type="chain" id="PRO_5047188289" evidence="1">
    <location>
        <begin position="31"/>
        <end position="64"/>
    </location>
</feature>
<name>A0ABW6S398_9NOCA</name>
<keyword evidence="1" id="KW-0732">Signal</keyword>
<accession>A0ABW6S398</accession>
<evidence type="ECO:0000313" key="3">
    <source>
        <dbReference type="Proteomes" id="UP001601992"/>
    </source>
</evidence>
<reference evidence="2 3" key="1">
    <citation type="submission" date="2024-10" db="EMBL/GenBank/DDBJ databases">
        <title>The Natural Products Discovery Center: Release of the First 8490 Sequenced Strains for Exploring Actinobacteria Biosynthetic Diversity.</title>
        <authorList>
            <person name="Kalkreuter E."/>
            <person name="Kautsar S.A."/>
            <person name="Yang D."/>
            <person name="Bader C.D."/>
            <person name="Teijaro C.N."/>
            <person name="Fluegel L."/>
            <person name="Davis C.M."/>
            <person name="Simpson J.R."/>
            <person name="Lauterbach L."/>
            <person name="Steele A.D."/>
            <person name="Gui C."/>
            <person name="Meng S."/>
            <person name="Li G."/>
            <person name="Viehrig K."/>
            <person name="Ye F."/>
            <person name="Su P."/>
            <person name="Kiefer A.F."/>
            <person name="Nichols A."/>
            <person name="Cepeda A.J."/>
            <person name="Yan W."/>
            <person name="Fan B."/>
            <person name="Jiang Y."/>
            <person name="Adhikari A."/>
            <person name="Zheng C.-J."/>
            <person name="Schuster L."/>
            <person name="Cowan T.M."/>
            <person name="Smanski M.J."/>
            <person name="Chevrette M.G."/>
            <person name="De Carvalho L.P.S."/>
            <person name="Shen B."/>
        </authorList>
    </citation>
    <scope>NUCLEOTIDE SEQUENCE [LARGE SCALE GENOMIC DNA]</scope>
    <source>
        <strain evidence="2 3">NPDC002593</strain>
    </source>
</reference>
<gene>
    <name evidence="2" type="ORF">ACFYXQ_20670</name>
</gene>
<dbReference type="RefSeq" id="WP_387404638.1">
    <property type="nucleotide sequence ID" value="NZ_JBIAQY010000006.1"/>
</dbReference>
<dbReference type="Proteomes" id="UP001601992">
    <property type="component" value="Unassembled WGS sequence"/>
</dbReference>